<dbReference type="STRING" id="315749.Bcer98_1741"/>
<reference evidence="1 2" key="1">
    <citation type="journal article" date="2008" name="Chem. Biol. Interact.">
        <title>Extending the Bacillus cereus group genomics to putative food-borne pathogens of different toxicity.</title>
        <authorList>
            <person name="Lapidus A."/>
            <person name="Goltsman E."/>
            <person name="Auger S."/>
            <person name="Galleron N."/>
            <person name="Segurens B."/>
            <person name="Dossat C."/>
            <person name="Land M.L."/>
            <person name="Broussolle V."/>
            <person name="Brillard J."/>
            <person name="Guinebretiere M.H."/>
            <person name="Sanchis V."/>
            <person name="Nguen-The C."/>
            <person name="Lereclus D."/>
            <person name="Richardson P."/>
            <person name="Wincker P."/>
            <person name="Weissenbach J."/>
            <person name="Ehrlich S.D."/>
            <person name="Sorokin A."/>
        </authorList>
    </citation>
    <scope>NUCLEOTIDE SEQUENCE [LARGE SCALE GENOMIC DNA]</scope>
    <source>
        <strain evidence="2">DSM 22905 / CIP 110041 / 391-98 / NVH 391-98</strain>
    </source>
</reference>
<dbReference type="KEGG" id="bcy:Bcer98_1741"/>
<sequence length="104" mass="11908">MLQSLQQDLAELIAAMLPSQNKKILAGTKKEFDSFTNIFERFLAVSQLKSNNSALIKNDEVLTYKELADKAEFFSNALENLVLNKFVLKETISIYMKFLSNRIQ</sequence>
<dbReference type="EMBL" id="CP000764">
    <property type="protein sequence ID" value="ABS22042.1"/>
    <property type="molecule type" value="Genomic_DNA"/>
</dbReference>
<evidence type="ECO:0000313" key="2">
    <source>
        <dbReference type="Proteomes" id="UP000002300"/>
    </source>
</evidence>
<dbReference type="HOGENOM" id="CLU_2244490_0_0_9"/>
<evidence type="ECO:0000313" key="1">
    <source>
        <dbReference type="EMBL" id="ABS22042.1"/>
    </source>
</evidence>
<name>A7GPI4_BACCN</name>
<organism evidence="1 2">
    <name type="scientific">Bacillus cytotoxicus (strain DSM 22905 / CIP 110041 / 391-98 / NVH 391-98)</name>
    <dbReference type="NCBI Taxonomy" id="315749"/>
    <lineage>
        <taxon>Bacteria</taxon>
        <taxon>Bacillati</taxon>
        <taxon>Bacillota</taxon>
        <taxon>Bacilli</taxon>
        <taxon>Bacillales</taxon>
        <taxon>Bacillaceae</taxon>
        <taxon>Bacillus</taxon>
        <taxon>Bacillus cereus group</taxon>
    </lineage>
</organism>
<dbReference type="Proteomes" id="UP000002300">
    <property type="component" value="Chromosome"/>
</dbReference>
<protein>
    <submittedName>
        <fullName evidence="1">Uncharacterized protein</fullName>
    </submittedName>
</protein>
<dbReference type="AlphaFoldDB" id="A7GPI4"/>
<proteinExistence type="predicted"/>
<gene>
    <name evidence="1" type="ordered locus">Bcer98_1741</name>
</gene>
<accession>A7GPI4</accession>
<keyword evidence="2" id="KW-1185">Reference proteome</keyword>